<dbReference type="Pfam" id="PF00067">
    <property type="entry name" value="p450"/>
    <property type="match status" value="1"/>
</dbReference>
<dbReference type="InterPro" id="IPR036396">
    <property type="entry name" value="Cyt_P450_sf"/>
</dbReference>
<comment type="pathway">
    <text evidence="3">Secondary metabolite biosynthesis; terpenoid biosynthesis.</text>
</comment>
<dbReference type="EMBL" id="LATX01000628">
    <property type="protein sequence ID" value="KTB45756.1"/>
    <property type="molecule type" value="Genomic_DNA"/>
</dbReference>
<dbReference type="GO" id="GO:0016020">
    <property type="term" value="C:membrane"/>
    <property type="evidence" value="ECO:0007669"/>
    <property type="project" value="UniProtKB-SubCell"/>
</dbReference>
<evidence type="ECO:0000256" key="8">
    <source>
        <dbReference type="ARBA" id="ARBA00022989"/>
    </source>
</evidence>
<evidence type="ECO:0008006" key="17">
    <source>
        <dbReference type="Google" id="ProtNLM"/>
    </source>
</evidence>
<dbReference type="PANTHER" id="PTHR24305">
    <property type="entry name" value="CYTOCHROME P450"/>
    <property type="match status" value="1"/>
</dbReference>
<evidence type="ECO:0000256" key="2">
    <source>
        <dbReference type="ARBA" id="ARBA00004370"/>
    </source>
</evidence>
<evidence type="ECO:0000256" key="9">
    <source>
        <dbReference type="ARBA" id="ARBA00023002"/>
    </source>
</evidence>
<dbReference type="PANTHER" id="PTHR24305:SF166">
    <property type="entry name" value="CYTOCHROME P450 12A4, MITOCHONDRIAL-RELATED"/>
    <property type="match status" value="1"/>
</dbReference>
<comment type="similarity">
    <text evidence="4 14">Belongs to the cytochrome P450 family.</text>
</comment>
<dbReference type="Proteomes" id="UP000054988">
    <property type="component" value="Unassembled WGS sequence"/>
</dbReference>
<dbReference type="InterPro" id="IPR017972">
    <property type="entry name" value="Cyt_P450_CS"/>
</dbReference>
<evidence type="ECO:0000313" key="15">
    <source>
        <dbReference type="EMBL" id="KTB45756.1"/>
    </source>
</evidence>
<gene>
    <name evidence="15" type="ORF">WG66_1672</name>
</gene>
<dbReference type="GO" id="GO:0016705">
    <property type="term" value="F:oxidoreductase activity, acting on paired donors, with incorporation or reduction of molecular oxygen"/>
    <property type="evidence" value="ECO:0007669"/>
    <property type="project" value="InterPro"/>
</dbReference>
<keyword evidence="8" id="KW-1133">Transmembrane helix</keyword>
<evidence type="ECO:0000313" key="16">
    <source>
        <dbReference type="Proteomes" id="UP000054988"/>
    </source>
</evidence>
<protein>
    <recommendedName>
        <fullName evidence="17">Cytochrome P450</fullName>
    </recommendedName>
</protein>
<keyword evidence="9 14" id="KW-0560">Oxidoreductase</keyword>
<dbReference type="InterPro" id="IPR050121">
    <property type="entry name" value="Cytochrome_P450_monoxygenase"/>
</dbReference>
<dbReference type="GO" id="GO:0005506">
    <property type="term" value="F:iron ion binding"/>
    <property type="evidence" value="ECO:0007669"/>
    <property type="project" value="InterPro"/>
</dbReference>
<feature type="binding site" description="axial binding residue" evidence="13">
    <location>
        <position position="444"/>
    </location>
    <ligand>
        <name>heme</name>
        <dbReference type="ChEBI" id="CHEBI:30413"/>
    </ligand>
    <ligandPart>
        <name>Fe</name>
        <dbReference type="ChEBI" id="CHEBI:18248"/>
    </ligandPart>
</feature>
<keyword evidence="12" id="KW-0472">Membrane</keyword>
<dbReference type="AlphaFoldDB" id="A0A0W0GB10"/>
<dbReference type="GO" id="GO:0004497">
    <property type="term" value="F:monooxygenase activity"/>
    <property type="evidence" value="ECO:0007669"/>
    <property type="project" value="UniProtKB-KW"/>
</dbReference>
<proteinExistence type="inferred from homology"/>
<evidence type="ECO:0000256" key="5">
    <source>
        <dbReference type="ARBA" id="ARBA00022617"/>
    </source>
</evidence>
<comment type="subcellular location">
    <subcellularLocation>
        <location evidence="2">Membrane</location>
    </subcellularLocation>
</comment>
<comment type="cofactor">
    <cofactor evidence="1 13">
        <name>heme</name>
        <dbReference type="ChEBI" id="CHEBI:30413"/>
    </cofactor>
</comment>
<name>A0A0W0GB10_MONRR</name>
<dbReference type="InterPro" id="IPR002401">
    <property type="entry name" value="Cyt_P450_E_grp-I"/>
</dbReference>
<dbReference type="InterPro" id="IPR001128">
    <property type="entry name" value="Cyt_P450"/>
</dbReference>
<evidence type="ECO:0000256" key="1">
    <source>
        <dbReference type="ARBA" id="ARBA00001971"/>
    </source>
</evidence>
<evidence type="ECO:0000256" key="6">
    <source>
        <dbReference type="ARBA" id="ARBA00022692"/>
    </source>
</evidence>
<evidence type="ECO:0000256" key="13">
    <source>
        <dbReference type="PIRSR" id="PIRSR602401-1"/>
    </source>
</evidence>
<evidence type="ECO:0000256" key="4">
    <source>
        <dbReference type="ARBA" id="ARBA00010617"/>
    </source>
</evidence>
<dbReference type="eggNOG" id="KOG0156">
    <property type="taxonomic scope" value="Eukaryota"/>
</dbReference>
<organism evidence="15 16">
    <name type="scientific">Moniliophthora roreri</name>
    <name type="common">Frosty pod rot fungus</name>
    <name type="synonym">Monilia roreri</name>
    <dbReference type="NCBI Taxonomy" id="221103"/>
    <lineage>
        <taxon>Eukaryota</taxon>
        <taxon>Fungi</taxon>
        <taxon>Dikarya</taxon>
        <taxon>Basidiomycota</taxon>
        <taxon>Agaricomycotina</taxon>
        <taxon>Agaricomycetes</taxon>
        <taxon>Agaricomycetidae</taxon>
        <taxon>Agaricales</taxon>
        <taxon>Marasmiineae</taxon>
        <taxon>Marasmiaceae</taxon>
        <taxon>Moniliophthora</taxon>
    </lineage>
</organism>
<keyword evidence="7 13" id="KW-0479">Metal-binding</keyword>
<evidence type="ECO:0000256" key="3">
    <source>
        <dbReference type="ARBA" id="ARBA00004721"/>
    </source>
</evidence>
<accession>A0A0W0GB10</accession>
<dbReference type="CDD" id="cd11062">
    <property type="entry name" value="CYP58-like"/>
    <property type="match status" value="1"/>
</dbReference>
<reference evidence="15 16" key="1">
    <citation type="submission" date="2015-12" db="EMBL/GenBank/DDBJ databases">
        <title>Draft genome sequence of Moniliophthora roreri, the causal agent of frosty pod rot of cacao.</title>
        <authorList>
            <person name="Aime M.C."/>
            <person name="Diaz-Valderrama J.R."/>
            <person name="Kijpornyongpan T."/>
            <person name="Phillips-Mora W."/>
        </authorList>
    </citation>
    <scope>NUCLEOTIDE SEQUENCE [LARGE SCALE GENOMIC DNA]</scope>
    <source>
        <strain evidence="15 16">MCA 2952</strain>
    </source>
</reference>
<keyword evidence="11 14" id="KW-0503">Monooxygenase</keyword>
<keyword evidence="5 13" id="KW-0349">Heme</keyword>
<dbReference type="GO" id="GO:0020037">
    <property type="term" value="F:heme binding"/>
    <property type="evidence" value="ECO:0007669"/>
    <property type="project" value="InterPro"/>
</dbReference>
<evidence type="ECO:0000256" key="12">
    <source>
        <dbReference type="ARBA" id="ARBA00023136"/>
    </source>
</evidence>
<dbReference type="PRINTS" id="PR00385">
    <property type="entry name" value="P450"/>
</dbReference>
<sequence>MAPILILACILCASYVLAVGAYRLFLHPLRKFPGPKLAALTTFYRAYHDVVKDGKFVYHLQDLHKVYGPVVRVGPDTLHFSTVDAYHDIYTRGSTFGKSRSLYNAFPFPEASGTYLDMNKAKERRGIIHPLFSRRSILKLENVVQKNVDRLISRLQSFSSKDQIDMNQAIRSVTMDIISSYCFANSFNTVSDPYFEHPLTTAQRAAVDTLQVQKHFPILIDIGLNMPRWFVAKLNPSFLVWLDQKKVFESQIETYMKDDSELQLVEHETIYHHLLAPQKGSGSTHIPRPSKASLVSEAFNLISAGSETVASACTVGISHALRKPSIVRRLVSELQEAWPVRDMHVSYTVLEKLPYLTAFVKECLRCSHGVVTPLPRIVGPEDASIGGYYVPRGTIVEMSCVFLHCNSDVFPNPLEFSPERWLQPNSKEIESQYLVPFSRGPRTCLGQNLAWCELYLILGNLFRKFDFTICDASNDDYTQFRELFIPSWNCRPLQAKIRAI</sequence>
<evidence type="ECO:0000256" key="7">
    <source>
        <dbReference type="ARBA" id="ARBA00022723"/>
    </source>
</evidence>
<evidence type="ECO:0000256" key="11">
    <source>
        <dbReference type="ARBA" id="ARBA00023033"/>
    </source>
</evidence>
<keyword evidence="6" id="KW-0812">Transmembrane</keyword>
<evidence type="ECO:0000256" key="14">
    <source>
        <dbReference type="RuleBase" id="RU000461"/>
    </source>
</evidence>
<comment type="caution">
    <text evidence="15">The sequence shown here is derived from an EMBL/GenBank/DDBJ whole genome shotgun (WGS) entry which is preliminary data.</text>
</comment>
<dbReference type="SUPFAM" id="SSF48264">
    <property type="entry name" value="Cytochrome P450"/>
    <property type="match status" value="1"/>
</dbReference>
<dbReference type="PRINTS" id="PR00463">
    <property type="entry name" value="EP450I"/>
</dbReference>
<dbReference type="PROSITE" id="PS00086">
    <property type="entry name" value="CYTOCHROME_P450"/>
    <property type="match status" value="1"/>
</dbReference>
<dbReference type="Gene3D" id="1.10.630.10">
    <property type="entry name" value="Cytochrome P450"/>
    <property type="match status" value="1"/>
</dbReference>
<evidence type="ECO:0000256" key="10">
    <source>
        <dbReference type="ARBA" id="ARBA00023004"/>
    </source>
</evidence>
<keyword evidence="10 13" id="KW-0408">Iron</keyword>